<dbReference type="PANTHER" id="PTHR31696:SF71">
    <property type="entry name" value="PROTEIN MIZU-KUSSEI 1"/>
    <property type="match status" value="1"/>
</dbReference>
<comment type="caution">
    <text evidence="1">The sequence shown here is derived from an EMBL/GenBank/DDBJ whole genome shotgun (WGS) entry which is preliminary data.</text>
</comment>
<evidence type="ECO:0000313" key="1">
    <source>
        <dbReference type="EMBL" id="MCL7050173.1"/>
    </source>
</evidence>
<dbReference type="PANTHER" id="PTHR31696">
    <property type="entry name" value="PROTEIN MIZU-KUSSEI 1"/>
    <property type="match status" value="1"/>
</dbReference>
<dbReference type="InterPro" id="IPR006460">
    <property type="entry name" value="MIZ1-like_pln"/>
</dbReference>
<dbReference type="Proteomes" id="UP001177140">
    <property type="component" value="Unassembled WGS sequence"/>
</dbReference>
<reference evidence="1" key="1">
    <citation type="submission" date="2022-03" db="EMBL/GenBank/DDBJ databases">
        <title>A functionally conserved STORR gene fusion in Papaver species that diverged 16.8 million years ago.</title>
        <authorList>
            <person name="Catania T."/>
        </authorList>
    </citation>
    <scope>NUCLEOTIDE SEQUENCE</scope>
    <source>
        <strain evidence="1">S-191538</strain>
    </source>
</reference>
<sequence length="297" mass="32917">MSRTSSSSTTTTTRTSNSSASINHQYQFSYDIDQDHIDYNFSISSSSTNSTESTLVPRKYGGFLHAKQKVPNVTKGGPPTFFSIIRSFFRCTSLCKLFPSYSCRWIALPSKVLAIAPSSSSPNLGRKFTGTLYGHKKGHVNFVVQLDPKSEPVLLLELGTSTAMLVKEMSSGLVRIALECEKKPSDQTNGGRGRSTSKIYLEPVWTMYCNGKKYGYAVSRTCNESDWHVLNTIHTVSAGAGVIPMDKTRMENWSDGELMYMRAKFDRVVGNRDSEAFYMLSPDGTGGPELSIFLLRI</sequence>
<gene>
    <name evidence="1" type="ORF">MKW94_029499</name>
</gene>
<accession>A0AA42B3K5</accession>
<dbReference type="AlphaFoldDB" id="A0AA42B3K5"/>
<protein>
    <recommendedName>
        <fullName evidence="3">Protein MIZU-KUSSEI 1-like</fullName>
    </recommendedName>
</protein>
<dbReference type="GO" id="GO:0010274">
    <property type="term" value="P:hydrotropism"/>
    <property type="evidence" value="ECO:0007669"/>
    <property type="project" value="InterPro"/>
</dbReference>
<name>A0AA42B3K5_PAPNU</name>
<dbReference type="NCBIfam" id="TIGR01570">
    <property type="entry name" value="A_thal_3588"/>
    <property type="match status" value="1"/>
</dbReference>
<organism evidence="1 2">
    <name type="scientific">Papaver nudicaule</name>
    <name type="common">Iceland poppy</name>
    <dbReference type="NCBI Taxonomy" id="74823"/>
    <lineage>
        <taxon>Eukaryota</taxon>
        <taxon>Viridiplantae</taxon>
        <taxon>Streptophyta</taxon>
        <taxon>Embryophyta</taxon>
        <taxon>Tracheophyta</taxon>
        <taxon>Spermatophyta</taxon>
        <taxon>Magnoliopsida</taxon>
        <taxon>Ranunculales</taxon>
        <taxon>Papaveraceae</taxon>
        <taxon>Papaveroideae</taxon>
        <taxon>Papaver</taxon>
    </lineage>
</organism>
<dbReference type="EMBL" id="JAJJMA010324484">
    <property type="protein sequence ID" value="MCL7050173.1"/>
    <property type="molecule type" value="Genomic_DNA"/>
</dbReference>
<dbReference type="Pfam" id="PF04759">
    <property type="entry name" value="DUF617"/>
    <property type="match status" value="1"/>
</dbReference>
<keyword evidence="2" id="KW-1185">Reference proteome</keyword>
<evidence type="ECO:0000313" key="2">
    <source>
        <dbReference type="Proteomes" id="UP001177140"/>
    </source>
</evidence>
<evidence type="ECO:0008006" key="3">
    <source>
        <dbReference type="Google" id="ProtNLM"/>
    </source>
</evidence>
<proteinExistence type="predicted"/>